<dbReference type="Gene3D" id="2.130.10.10">
    <property type="entry name" value="YVTN repeat-like/Quinoprotein amine dehydrogenase"/>
    <property type="match status" value="1"/>
</dbReference>
<dbReference type="AlphaFoldDB" id="A0A8E0VE84"/>
<evidence type="ECO:0000313" key="4">
    <source>
        <dbReference type="EMBL" id="KAA0184416.1"/>
    </source>
</evidence>
<dbReference type="SUPFAM" id="SSF50978">
    <property type="entry name" value="WD40 repeat-like"/>
    <property type="match status" value="1"/>
</dbReference>
<organism evidence="4 5">
    <name type="scientific">Fasciolopsis buskii</name>
    <dbReference type="NCBI Taxonomy" id="27845"/>
    <lineage>
        <taxon>Eukaryota</taxon>
        <taxon>Metazoa</taxon>
        <taxon>Spiralia</taxon>
        <taxon>Lophotrochozoa</taxon>
        <taxon>Platyhelminthes</taxon>
        <taxon>Trematoda</taxon>
        <taxon>Digenea</taxon>
        <taxon>Plagiorchiida</taxon>
        <taxon>Echinostomata</taxon>
        <taxon>Echinostomatoidea</taxon>
        <taxon>Fasciolidae</taxon>
        <taxon>Fasciolopsis</taxon>
    </lineage>
</organism>
<dbReference type="PANTHER" id="PTHR19849:SF1">
    <property type="entry name" value="F-BOX_WD REPEAT-CONTAINING PROTEIN 7"/>
    <property type="match status" value="1"/>
</dbReference>
<comment type="caution">
    <text evidence="4">The sequence shown here is derived from an EMBL/GenBank/DDBJ whole genome shotgun (WGS) entry which is preliminary data.</text>
</comment>
<dbReference type="GO" id="GO:0005634">
    <property type="term" value="C:nucleus"/>
    <property type="evidence" value="ECO:0007669"/>
    <property type="project" value="TreeGrafter"/>
</dbReference>
<dbReference type="OrthoDB" id="190105at2759"/>
<dbReference type="GO" id="GO:0043161">
    <property type="term" value="P:proteasome-mediated ubiquitin-dependent protein catabolic process"/>
    <property type="evidence" value="ECO:0007669"/>
    <property type="project" value="TreeGrafter"/>
</dbReference>
<name>A0A8E0VE84_9TREM</name>
<dbReference type="GO" id="GO:0043130">
    <property type="term" value="F:ubiquitin binding"/>
    <property type="evidence" value="ECO:0007669"/>
    <property type="project" value="TreeGrafter"/>
</dbReference>
<dbReference type="Pfam" id="PF00400">
    <property type="entry name" value="WD40"/>
    <property type="match status" value="1"/>
</dbReference>
<protein>
    <submittedName>
        <fullName evidence="4">F-box/WD repeat-containing protein 7</fullName>
    </submittedName>
</protein>
<dbReference type="PROSITE" id="PS50082">
    <property type="entry name" value="WD_REPEATS_2"/>
    <property type="match status" value="1"/>
</dbReference>
<evidence type="ECO:0000256" key="2">
    <source>
        <dbReference type="ARBA" id="ARBA00022737"/>
    </source>
</evidence>
<proteinExistence type="predicted"/>
<dbReference type="GO" id="GO:0010992">
    <property type="term" value="P:ubiquitin recycling"/>
    <property type="evidence" value="ECO:0007669"/>
    <property type="project" value="TreeGrafter"/>
</dbReference>
<evidence type="ECO:0000313" key="5">
    <source>
        <dbReference type="Proteomes" id="UP000728185"/>
    </source>
</evidence>
<keyword evidence="1 3" id="KW-0853">WD repeat</keyword>
<dbReference type="InterPro" id="IPR036322">
    <property type="entry name" value="WD40_repeat_dom_sf"/>
</dbReference>
<reference evidence="4" key="1">
    <citation type="submission" date="2019-05" db="EMBL/GenBank/DDBJ databases">
        <title>Annotation for the trematode Fasciolopsis buski.</title>
        <authorList>
            <person name="Choi Y.-J."/>
        </authorList>
    </citation>
    <scope>NUCLEOTIDE SEQUENCE</scope>
    <source>
        <strain evidence="4">HT</strain>
        <tissue evidence="4">Whole worm</tissue>
    </source>
</reference>
<dbReference type="Proteomes" id="UP000728185">
    <property type="component" value="Unassembled WGS sequence"/>
</dbReference>
<dbReference type="SMART" id="SM00320">
    <property type="entry name" value="WD40"/>
    <property type="match status" value="1"/>
</dbReference>
<dbReference type="InterPro" id="IPR001680">
    <property type="entry name" value="WD40_rpt"/>
</dbReference>
<sequence length="140" mass="15318">MFIFSGPYKHRSAVTCVQLSRNFIISSSDDGTVKLWDRRTGAYIRDLVRLDEAGRGAVVWRIVASETRLVCAVGSRSGIETTKLIVLRFEEPITDPITMATAHHCRPKAQTLPTPTVSQLVAASSHVFLSDDSLSDGLTA</sequence>
<evidence type="ECO:0000256" key="3">
    <source>
        <dbReference type="PROSITE-ProRule" id="PRU00221"/>
    </source>
</evidence>
<evidence type="ECO:0000256" key="1">
    <source>
        <dbReference type="ARBA" id="ARBA00022574"/>
    </source>
</evidence>
<accession>A0A8E0VE84</accession>
<gene>
    <name evidence="4" type="ORF">FBUS_06328</name>
</gene>
<dbReference type="PANTHER" id="PTHR19849">
    <property type="entry name" value="PHOSPHOLIPASE A-2-ACTIVATING PROTEIN"/>
    <property type="match status" value="1"/>
</dbReference>
<dbReference type="GO" id="GO:0005737">
    <property type="term" value="C:cytoplasm"/>
    <property type="evidence" value="ECO:0007669"/>
    <property type="project" value="TreeGrafter"/>
</dbReference>
<keyword evidence="5" id="KW-1185">Reference proteome</keyword>
<feature type="repeat" description="WD" evidence="3">
    <location>
        <begin position="7"/>
        <end position="46"/>
    </location>
</feature>
<dbReference type="PROSITE" id="PS50294">
    <property type="entry name" value="WD_REPEATS_REGION"/>
    <property type="match status" value="1"/>
</dbReference>
<dbReference type="InterPro" id="IPR015943">
    <property type="entry name" value="WD40/YVTN_repeat-like_dom_sf"/>
</dbReference>
<keyword evidence="2" id="KW-0677">Repeat</keyword>
<dbReference type="EMBL" id="LUCM01011127">
    <property type="protein sequence ID" value="KAA0184416.1"/>
    <property type="molecule type" value="Genomic_DNA"/>
</dbReference>